<dbReference type="EMBL" id="CP133623">
    <property type="protein sequence ID" value="WMV56548.1"/>
    <property type="molecule type" value="Genomic_DNA"/>
</dbReference>
<evidence type="ECO:0000256" key="2">
    <source>
        <dbReference type="ARBA" id="ARBA00009592"/>
    </source>
</evidence>
<dbReference type="PANTHER" id="PTHR48061:SF12">
    <property type="entry name" value="DISEASE RESISTANCE LIKE PROTEIN"/>
    <property type="match status" value="1"/>
</dbReference>
<dbReference type="InterPro" id="IPR046956">
    <property type="entry name" value="RLP23-like"/>
</dbReference>
<keyword evidence="5 11" id="KW-0812">Transmembrane</keyword>
<evidence type="ECO:0000256" key="1">
    <source>
        <dbReference type="ARBA" id="ARBA00004251"/>
    </source>
</evidence>
<feature type="transmembrane region" description="Helical" evidence="11">
    <location>
        <begin position="812"/>
        <end position="832"/>
    </location>
</feature>
<dbReference type="GO" id="GO:0005886">
    <property type="term" value="C:plasma membrane"/>
    <property type="evidence" value="ECO:0007669"/>
    <property type="project" value="UniProtKB-SubCell"/>
</dbReference>
<dbReference type="Pfam" id="PF13855">
    <property type="entry name" value="LRR_8"/>
    <property type="match status" value="2"/>
</dbReference>
<evidence type="ECO:0000313" key="13">
    <source>
        <dbReference type="EMBL" id="WMV56548.1"/>
    </source>
</evidence>
<sequence>MSSWNMSRDCCLWDGVICDEMTGHVIELDLGCSRLVGKIDANSSLFQLSHLQRLNLSWNEFHGSHISPEFGRFLSLTHLDLYNSNFSGQIPSEISHLSNLHSLRLSGTGRLRLVAHDFKLLLQNLTQLRELDLTFINISSTIPLNFSSHLTTLNLGFSGLYGIIPESIFHLPNLETLDLSYNYKLNGYFPKTKWNSSASLILLDLSGVNFSDNLPKSIGYLTSVHSLSLPNCNLRGPIPESLSNLTCIEHLYLQDNSLNGTIPSGMFSRLPSLSRLHLSNNHFSGELEDFKSNSLEEIILGGNQLQGQIPKSVQNLENLKGLDLSFNNFSGNVDISLFSNLKQLLGLSLSYNKISLINENKINFTWPESLTMLELAACEVKELKFLKSAKKLWLLDLSNNKIQGRIPDWAWSNWMSSLRDLNISHNMLTSVDSIPLQLLDTIDLRSNLLQGSLPIPSNSTKYFFISHNNLTGEIPSSICNLTSLRMLDLAKNNLKGAIPQCLGSITALQVLDMRHNNLSGNIPTTFINESSLSSLNLHGNKLEGKIPQSLTNCKQLEVLDLGDNHLNDTFPVWLGTLPKLKVLSLRLNKLHGPIRTSRIENMFPKLRIMDLSYNAFSGNLPSSLFQHLKAMRTTDPSMEASRYGGNSYYQDSIAVVSKGYEREVVKILFLYTTIDLSKNKFEGHIPTIMGDLIALRVLNISHNGLEGPIPSSLGSLSLVESLDLSSNHLVGEIPAQFASLTYLAVLNLSYNHLEGCIPQGNQFQTFENNSYEGNEGLRGFPVSKSCGTTYAVSGQLDGEESNSEFLSDFRKAALMGYGSGLCIGISIVYFMMSTWKPIWFARIIVKLEHKIMMGRRKKQRRQRNCRRRNNH</sequence>
<keyword evidence="14" id="KW-1185">Reference proteome</keyword>
<accession>A0AAF0V4D4</accession>
<keyword evidence="4" id="KW-0433">Leucine-rich repeat</keyword>
<dbReference type="FunFam" id="3.80.10.10:FF:000095">
    <property type="entry name" value="LRR receptor-like serine/threonine-protein kinase GSO1"/>
    <property type="match status" value="2"/>
</dbReference>
<dbReference type="Pfam" id="PF23598">
    <property type="entry name" value="LRR_14"/>
    <property type="match status" value="1"/>
</dbReference>
<comment type="subcellular location">
    <subcellularLocation>
        <location evidence="1">Cell membrane</location>
        <topology evidence="1">Single-pass type I membrane protein</topology>
    </subcellularLocation>
</comment>
<comment type="similarity">
    <text evidence="2">Belongs to the RLP family.</text>
</comment>
<evidence type="ECO:0000256" key="8">
    <source>
        <dbReference type="ARBA" id="ARBA00022989"/>
    </source>
</evidence>
<dbReference type="InterPro" id="IPR001611">
    <property type="entry name" value="Leu-rich_rpt"/>
</dbReference>
<dbReference type="GO" id="GO:0051707">
    <property type="term" value="P:response to other organism"/>
    <property type="evidence" value="ECO:0007669"/>
    <property type="project" value="UniProtKB-ARBA"/>
</dbReference>
<keyword evidence="8 11" id="KW-1133">Transmembrane helix</keyword>
<evidence type="ECO:0000256" key="10">
    <source>
        <dbReference type="ARBA" id="ARBA00023180"/>
    </source>
</evidence>
<evidence type="ECO:0000256" key="3">
    <source>
        <dbReference type="ARBA" id="ARBA00022475"/>
    </source>
</evidence>
<dbReference type="SUPFAM" id="SSF52047">
    <property type="entry name" value="RNI-like"/>
    <property type="match status" value="1"/>
</dbReference>
<proteinExistence type="inferred from homology"/>
<dbReference type="SMART" id="SM00369">
    <property type="entry name" value="LRR_TYP"/>
    <property type="match status" value="12"/>
</dbReference>
<reference evidence="13" key="1">
    <citation type="submission" date="2023-08" db="EMBL/GenBank/DDBJ databases">
        <title>A de novo genome assembly of Solanum verrucosum Schlechtendal, a Mexican diploid species geographically isolated from the other diploid A-genome species in potato relatives.</title>
        <authorList>
            <person name="Hosaka K."/>
        </authorList>
    </citation>
    <scope>NUCLEOTIDE SEQUENCE</scope>
    <source>
        <tissue evidence="13">Young leaves</tissue>
    </source>
</reference>
<evidence type="ECO:0000256" key="9">
    <source>
        <dbReference type="ARBA" id="ARBA00023136"/>
    </source>
</evidence>
<evidence type="ECO:0000259" key="12">
    <source>
        <dbReference type="Pfam" id="PF23598"/>
    </source>
</evidence>
<keyword evidence="3" id="KW-1003">Cell membrane</keyword>
<dbReference type="InterPro" id="IPR003591">
    <property type="entry name" value="Leu-rich_rpt_typical-subtyp"/>
</dbReference>
<dbReference type="Pfam" id="PF00560">
    <property type="entry name" value="LRR_1"/>
    <property type="match status" value="6"/>
</dbReference>
<evidence type="ECO:0000256" key="6">
    <source>
        <dbReference type="ARBA" id="ARBA00022729"/>
    </source>
</evidence>
<dbReference type="Gene3D" id="3.80.10.10">
    <property type="entry name" value="Ribonuclease Inhibitor"/>
    <property type="match status" value="4"/>
</dbReference>
<feature type="domain" description="Disease resistance R13L4/SHOC-2-like LRR" evidence="12">
    <location>
        <begin position="476"/>
        <end position="600"/>
    </location>
</feature>
<dbReference type="PROSITE" id="PS51450">
    <property type="entry name" value="LRR"/>
    <property type="match status" value="1"/>
</dbReference>
<evidence type="ECO:0000256" key="4">
    <source>
        <dbReference type="ARBA" id="ARBA00022614"/>
    </source>
</evidence>
<keyword evidence="7" id="KW-0677">Repeat</keyword>
<dbReference type="InterPro" id="IPR055414">
    <property type="entry name" value="LRR_R13L4/SHOC2-like"/>
</dbReference>
<dbReference type="FunFam" id="3.80.10.10:FF:000111">
    <property type="entry name" value="LRR receptor-like serine/threonine-protein kinase ERECTA"/>
    <property type="match status" value="1"/>
</dbReference>
<dbReference type="AlphaFoldDB" id="A0AAF0V4D4"/>
<protein>
    <recommendedName>
        <fullName evidence="12">Disease resistance R13L4/SHOC-2-like LRR domain-containing protein</fullName>
    </recommendedName>
</protein>
<organism evidence="13 14">
    <name type="scientific">Solanum verrucosum</name>
    <dbReference type="NCBI Taxonomy" id="315347"/>
    <lineage>
        <taxon>Eukaryota</taxon>
        <taxon>Viridiplantae</taxon>
        <taxon>Streptophyta</taxon>
        <taxon>Embryophyta</taxon>
        <taxon>Tracheophyta</taxon>
        <taxon>Spermatophyta</taxon>
        <taxon>Magnoliopsida</taxon>
        <taxon>eudicotyledons</taxon>
        <taxon>Gunneridae</taxon>
        <taxon>Pentapetalae</taxon>
        <taxon>asterids</taxon>
        <taxon>lamiids</taxon>
        <taxon>Solanales</taxon>
        <taxon>Solanaceae</taxon>
        <taxon>Solanoideae</taxon>
        <taxon>Solaneae</taxon>
        <taxon>Solanum</taxon>
    </lineage>
</organism>
<evidence type="ECO:0000313" key="14">
    <source>
        <dbReference type="Proteomes" id="UP001234989"/>
    </source>
</evidence>
<evidence type="ECO:0000256" key="7">
    <source>
        <dbReference type="ARBA" id="ARBA00022737"/>
    </source>
</evidence>
<keyword evidence="6" id="KW-0732">Signal</keyword>
<gene>
    <name evidence="13" type="ORF">MTR67_049933</name>
</gene>
<dbReference type="GO" id="GO:0006952">
    <property type="term" value="P:defense response"/>
    <property type="evidence" value="ECO:0007669"/>
    <property type="project" value="UniProtKB-ARBA"/>
</dbReference>
<dbReference type="PANTHER" id="PTHR48061">
    <property type="entry name" value="LEUCINE-RICH REPEAT RECEPTOR PROTEIN KINASE EMS1-LIKE-RELATED"/>
    <property type="match status" value="1"/>
</dbReference>
<evidence type="ECO:0000256" key="11">
    <source>
        <dbReference type="SAM" id="Phobius"/>
    </source>
</evidence>
<dbReference type="Proteomes" id="UP001234989">
    <property type="component" value="Chromosome 12"/>
</dbReference>
<evidence type="ECO:0000256" key="5">
    <source>
        <dbReference type="ARBA" id="ARBA00022692"/>
    </source>
</evidence>
<dbReference type="SUPFAM" id="SSF52058">
    <property type="entry name" value="L domain-like"/>
    <property type="match status" value="2"/>
</dbReference>
<name>A0AAF0V4D4_SOLVR</name>
<keyword evidence="9 11" id="KW-0472">Membrane</keyword>
<dbReference type="InterPro" id="IPR032675">
    <property type="entry name" value="LRR_dom_sf"/>
</dbReference>
<keyword evidence="10" id="KW-0325">Glycoprotein</keyword>